<protein>
    <submittedName>
        <fullName evidence="3">Transposase</fullName>
    </submittedName>
</protein>
<dbReference type="Gene3D" id="3.30.420.10">
    <property type="entry name" value="Ribonuclease H-like superfamily/Ribonuclease H"/>
    <property type="match status" value="1"/>
</dbReference>
<dbReference type="GO" id="GO:0003677">
    <property type="term" value="F:DNA binding"/>
    <property type="evidence" value="ECO:0007669"/>
    <property type="project" value="InterPro"/>
</dbReference>
<dbReference type="InterPro" id="IPR009004">
    <property type="entry name" value="Transposase_Mu_C"/>
</dbReference>
<proteinExistence type="predicted"/>
<dbReference type="InterPro" id="IPR001584">
    <property type="entry name" value="Integrase_cat-core"/>
</dbReference>
<feature type="domain" description="HTH Mu-type" evidence="2">
    <location>
        <begin position="4"/>
        <end position="68"/>
    </location>
</feature>
<dbReference type="Pfam" id="PF09299">
    <property type="entry name" value="Mu-transpos_C"/>
    <property type="match status" value="1"/>
</dbReference>
<evidence type="ECO:0000259" key="2">
    <source>
        <dbReference type="PROSITE" id="PS51702"/>
    </source>
</evidence>
<feature type="domain" description="Integrase catalytic" evidence="1">
    <location>
        <begin position="269"/>
        <end position="431"/>
    </location>
</feature>
<dbReference type="SUPFAM" id="SSF53098">
    <property type="entry name" value="Ribonuclease H-like"/>
    <property type="match status" value="1"/>
</dbReference>
<dbReference type="InterPro" id="IPR009061">
    <property type="entry name" value="DNA-bd_dom_put_sf"/>
</dbReference>
<dbReference type="InterPro" id="IPR003314">
    <property type="entry name" value="Mu-type_HTH"/>
</dbReference>
<organism evidence="3">
    <name type="scientific">uncultured delta proteobacterium</name>
    <dbReference type="NCBI Taxonomy" id="34034"/>
    <lineage>
        <taxon>Bacteria</taxon>
        <taxon>Deltaproteobacteria</taxon>
        <taxon>environmental samples</taxon>
    </lineage>
</organism>
<name>A0A212J822_9DELT</name>
<dbReference type="InterPro" id="IPR015378">
    <property type="entry name" value="Transposase-like_Mu_C"/>
</dbReference>
<evidence type="ECO:0000259" key="1">
    <source>
        <dbReference type="PROSITE" id="PS50994"/>
    </source>
</evidence>
<dbReference type="PANTHER" id="PTHR35004">
    <property type="entry name" value="TRANSPOSASE RV3428C-RELATED"/>
    <property type="match status" value="1"/>
</dbReference>
<dbReference type="Pfam" id="PF00665">
    <property type="entry name" value="rve"/>
    <property type="match status" value="1"/>
</dbReference>
<dbReference type="GO" id="GO:0015074">
    <property type="term" value="P:DNA integration"/>
    <property type="evidence" value="ECO:0007669"/>
    <property type="project" value="InterPro"/>
</dbReference>
<dbReference type="SUPFAM" id="SSF50610">
    <property type="entry name" value="mu transposase, C-terminal domain"/>
    <property type="match status" value="1"/>
</dbReference>
<accession>A0A212J822</accession>
<dbReference type="AlphaFoldDB" id="A0A212J822"/>
<reference evidence="3" key="1">
    <citation type="submission" date="2016-04" db="EMBL/GenBank/DDBJ databases">
        <authorList>
            <person name="Evans L.H."/>
            <person name="Alamgir A."/>
            <person name="Owens N."/>
            <person name="Weber N.D."/>
            <person name="Virtaneva K."/>
            <person name="Barbian K."/>
            <person name="Babar A."/>
            <person name="Rosenke K."/>
        </authorList>
    </citation>
    <scope>NUCLEOTIDE SEQUENCE</scope>
    <source>
        <strain evidence="3">86</strain>
    </source>
</reference>
<dbReference type="PANTHER" id="PTHR35004:SF7">
    <property type="entry name" value="INTEGRASE PROTEIN"/>
    <property type="match status" value="1"/>
</dbReference>
<gene>
    <name evidence="3" type="ORF">KL86DPRO_10889</name>
</gene>
<dbReference type="Pfam" id="PF02316">
    <property type="entry name" value="HTH_Tnp_Mu_1"/>
    <property type="match status" value="1"/>
</dbReference>
<dbReference type="SUPFAM" id="SSF46955">
    <property type="entry name" value="Putative DNA-binding domain"/>
    <property type="match status" value="1"/>
</dbReference>
<sequence length="733" mass="81502">MAGVLTAYTTKELCELLSFTRKAVLEKASREGWMSRPRKGKGGGHEWLLESMPEATRQAIATAIVTEIAQSQPNRNSALHPHIAPVLFTVNTLANIPERKRERASARALLVSMAREFGAASGTPRTSAYEVFCHEYNRGAITVPDWVRNLIPSVCRSSLTNWEDRILEKGVAALSGKHGQHRKGSGVIDSTPGMAEYIIAEIIEFYDVSAASVMEALEAKFEGQRLPTLRSLQRWMKQYREDNEQAILKIQNPDGWRSKYQSAAGSRSAGINRVNQLWELDSSPTDVILADGKRYTLIGCIDVSTRRGILHLARTSSAQGVCALLRRALLSFGIPESIKMDNGSDYTSLQVTSVVHDLDIMPNWCTPFTPEEKPHIERFFQTFQHGFCIRLEGFIGHSVADRKAIESRRSFAERVSRKEGATPVQEFRYTPEEFQAICDAWCQDDYNEKKHSELGMPPNDAAAQAEGVIRSVPDERALDMLLMPLAGNNGIRAVTKKGLRANNGVYNAALLGGLEGQDVKIRLDEQNAGYVYVFDLNGMFICRAEDPELTGVSLRELALARKAHQKAVIGEKVKEGKRIVREQKPYETAQLILEHKAKTAAVNRAARAANLPTEEYSTPALEEAALAAASRDFAKPTPMTAAEAADRQRFTEEWVLNNIPKLQNITQNDLGSKEAFVTHMSLVQRQREGGKLTPAEVKWNMGYQSTIEYRVHLSMYTDFGPSAFDGIEAFAIS</sequence>
<dbReference type="EMBL" id="FLUQ01000001">
    <property type="protein sequence ID" value="SBV95559.1"/>
    <property type="molecule type" value="Genomic_DNA"/>
</dbReference>
<dbReference type="InterPro" id="IPR012337">
    <property type="entry name" value="RNaseH-like_sf"/>
</dbReference>
<evidence type="ECO:0000313" key="3">
    <source>
        <dbReference type="EMBL" id="SBV95559.1"/>
    </source>
</evidence>
<dbReference type="PROSITE" id="PS51702">
    <property type="entry name" value="HTH_MU"/>
    <property type="match status" value="1"/>
</dbReference>
<dbReference type="InterPro" id="IPR036397">
    <property type="entry name" value="RNaseH_sf"/>
</dbReference>
<dbReference type="PROSITE" id="PS50994">
    <property type="entry name" value="INTEGRASE"/>
    <property type="match status" value="1"/>
</dbReference>
<dbReference type="InterPro" id="IPR036388">
    <property type="entry name" value="WH-like_DNA-bd_sf"/>
</dbReference>
<dbReference type="Gene3D" id="1.10.10.10">
    <property type="entry name" value="Winged helix-like DNA-binding domain superfamily/Winged helix DNA-binding domain"/>
    <property type="match status" value="1"/>
</dbReference>